<dbReference type="GO" id="GO:0003677">
    <property type="term" value="F:DNA binding"/>
    <property type="evidence" value="ECO:0007669"/>
    <property type="project" value="UniProtKB-KW"/>
</dbReference>
<dbReference type="PANTHER" id="PTHR30419:SF8">
    <property type="entry name" value="NITROGEN ASSIMILATION TRANSCRIPTIONAL ACTIVATOR-RELATED"/>
    <property type="match status" value="1"/>
</dbReference>
<dbReference type="SUPFAM" id="SSF53850">
    <property type="entry name" value="Periplasmic binding protein-like II"/>
    <property type="match status" value="1"/>
</dbReference>
<accession>A0A8J3DY21</accession>
<dbReference type="RefSeq" id="WP_189506967.1">
    <property type="nucleotide sequence ID" value="NZ_BMZQ01000005.1"/>
</dbReference>
<dbReference type="Gene3D" id="3.40.190.290">
    <property type="match status" value="1"/>
</dbReference>
<name>A0A8J3DY21_9HYPH</name>
<dbReference type="InterPro" id="IPR005119">
    <property type="entry name" value="LysR_subst-bd"/>
</dbReference>
<organism evidence="6 7">
    <name type="scientific">Tianweitania populi</name>
    <dbReference type="NCBI Taxonomy" id="1607949"/>
    <lineage>
        <taxon>Bacteria</taxon>
        <taxon>Pseudomonadati</taxon>
        <taxon>Pseudomonadota</taxon>
        <taxon>Alphaproteobacteria</taxon>
        <taxon>Hyphomicrobiales</taxon>
        <taxon>Phyllobacteriaceae</taxon>
        <taxon>Tianweitania</taxon>
    </lineage>
</organism>
<sequence>MINSASSSNPGSIRDRLIRRGLKLTHLRLLAVLNETGQIRAAATKLAMTQPAASRLLAELDTITGAKLYQRHPRGVVLTPFGLKLADWAGKILRDLDAADREIGEMEAGQSGFVSIGSVTGPALDLVLPVLRQTRVTHPNIASNIFVDTSDKLAELLLSERLDFFVGRIPPDVDHGRFAARPVGPEPMSLIVRQDHPLIRTGSTSLADCVEYDWVLQAPGGLLRRTVETYILSKGLSLPHRVFSTSSTLMTLAIISQSNAIAALSEAVANFFSKPDGLNARIATLPAAPDLAVSPYSLLRSKDRPLSPASQTIWDLVEDRLQASQTQEQVPRLQK</sequence>
<dbReference type="InterPro" id="IPR000847">
    <property type="entry name" value="LysR_HTH_N"/>
</dbReference>
<dbReference type="Proteomes" id="UP000630142">
    <property type="component" value="Unassembled WGS sequence"/>
</dbReference>
<dbReference type="SUPFAM" id="SSF46785">
    <property type="entry name" value="Winged helix' DNA-binding domain"/>
    <property type="match status" value="1"/>
</dbReference>
<dbReference type="Gene3D" id="1.10.10.10">
    <property type="entry name" value="Winged helix-like DNA-binding domain superfamily/Winged helix DNA-binding domain"/>
    <property type="match status" value="1"/>
</dbReference>
<dbReference type="PROSITE" id="PS50931">
    <property type="entry name" value="HTH_LYSR"/>
    <property type="match status" value="1"/>
</dbReference>
<dbReference type="PANTHER" id="PTHR30419">
    <property type="entry name" value="HTH-TYPE TRANSCRIPTIONAL REGULATOR YBHD"/>
    <property type="match status" value="1"/>
</dbReference>
<protein>
    <submittedName>
        <fullName evidence="6">LysR family transcriptional regulator</fullName>
    </submittedName>
</protein>
<dbReference type="GO" id="GO:0005829">
    <property type="term" value="C:cytosol"/>
    <property type="evidence" value="ECO:0007669"/>
    <property type="project" value="TreeGrafter"/>
</dbReference>
<reference evidence="6" key="1">
    <citation type="journal article" date="2014" name="Int. J. Syst. Evol. Microbiol.">
        <title>Complete genome sequence of Corynebacterium casei LMG S-19264T (=DSM 44701T), isolated from a smear-ripened cheese.</title>
        <authorList>
            <consortium name="US DOE Joint Genome Institute (JGI-PGF)"/>
            <person name="Walter F."/>
            <person name="Albersmeier A."/>
            <person name="Kalinowski J."/>
            <person name="Ruckert C."/>
        </authorList>
    </citation>
    <scope>NUCLEOTIDE SEQUENCE</scope>
    <source>
        <strain evidence="6">KCTC 42249</strain>
    </source>
</reference>
<dbReference type="InterPro" id="IPR036388">
    <property type="entry name" value="WH-like_DNA-bd_sf"/>
</dbReference>
<keyword evidence="4" id="KW-0804">Transcription</keyword>
<dbReference type="Pfam" id="PF03466">
    <property type="entry name" value="LysR_substrate"/>
    <property type="match status" value="1"/>
</dbReference>
<evidence type="ECO:0000313" key="6">
    <source>
        <dbReference type="EMBL" id="GHD22797.1"/>
    </source>
</evidence>
<feature type="domain" description="HTH lysR-type" evidence="5">
    <location>
        <begin position="22"/>
        <end position="79"/>
    </location>
</feature>
<evidence type="ECO:0000256" key="2">
    <source>
        <dbReference type="ARBA" id="ARBA00023015"/>
    </source>
</evidence>
<evidence type="ECO:0000259" key="5">
    <source>
        <dbReference type="PROSITE" id="PS50931"/>
    </source>
</evidence>
<evidence type="ECO:0000313" key="7">
    <source>
        <dbReference type="Proteomes" id="UP000630142"/>
    </source>
</evidence>
<reference evidence="6" key="2">
    <citation type="submission" date="2020-09" db="EMBL/GenBank/DDBJ databases">
        <authorList>
            <person name="Sun Q."/>
            <person name="Kim S."/>
        </authorList>
    </citation>
    <scope>NUCLEOTIDE SEQUENCE</scope>
    <source>
        <strain evidence="6">KCTC 42249</strain>
    </source>
</reference>
<keyword evidence="7" id="KW-1185">Reference proteome</keyword>
<proteinExistence type="inferred from homology"/>
<evidence type="ECO:0000256" key="1">
    <source>
        <dbReference type="ARBA" id="ARBA00009437"/>
    </source>
</evidence>
<gene>
    <name evidence="6" type="ORF">GCM10016234_37410</name>
</gene>
<comment type="similarity">
    <text evidence="1">Belongs to the LysR transcriptional regulatory family.</text>
</comment>
<evidence type="ECO:0000256" key="4">
    <source>
        <dbReference type="ARBA" id="ARBA00023163"/>
    </source>
</evidence>
<keyword evidence="2" id="KW-0805">Transcription regulation</keyword>
<dbReference type="InterPro" id="IPR050950">
    <property type="entry name" value="HTH-type_LysR_regulators"/>
</dbReference>
<evidence type="ECO:0000256" key="3">
    <source>
        <dbReference type="ARBA" id="ARBA00023125"/>
    </source>
</evidence>
<dbReference type="AlphaFoldDB" id="A0A8J3DY21"/>
<keyword evidence="3" id="KW-0238">DNA-binding</keyword>
<dbReference type="Pfam" id="PF00126">
    <property type="entry name" value="HTH_1"/>
    <property type="match status" value="1"/>
</dbReference>
<comment type="caution">
    <text evidence="6">The sequence shown here is derived from an EMBL/GenBank/DDBJ whole genome shotgun (WGS) entry which is preliminary data.</text>
</comment>
<dbReference type="InterPro" id="IPR036390">
    <property type="entry name" value="WH_DNA-bd_sf"/>
</dbReference>
<dbReference type="GO" id="GO:0003700">
    <property type="term" value="F:DNA-binding transcription factor activity"/>
    <property type="evidence" value="ECO:0007669"/>
    <property type="project" value="InterPro"/>
</dbReference>
<dbReference type="EMBL" id="BMZQ01000005">
    <property type="protein sequence ID" value="GHD22797.1"/>
    <property type="molecule type" value="Genomic_DNA"/>
</dbReference>